<proteinExistence type="predicted"/>
<dbReference type="OrthoDB" id="3789848at2"/>
<organism evidence="2 3">
    <name type="scientific">Aeromicrobium endophyticum</name>
    <dbReference type="NCBI Taxonomy" id="2292704"/>
    <lineage>
        <taxon>Bacteria</taxon>
        <taxon>Bacillati</taxon>
        <taxon>Actinomycetota</taxon>
        <taxon>Actinomycetes</taxon>
        <taxon>Propionibacteriales</taxon>
        <taxon>Nocardioidaceae</taxon>
        <taxon>Aeromicrobium</taxon>
    </lineage>
</organism>
<dbReference type="Pfam" id="PF12697">
    <property type="entry name" value="Abhydrolase_6"/>
    <property type="match status" value="1"/>
</dbReference>
<dbReference type="InterPro" id="IPR000073">
    <property type="entry name" value="AB_hydrolase_1"/>
</dbReference>
<feature type="domain" description="AB hydrolase-1" evidence="1">
    <location>
        <begin position="23"/>
        <end position="183"/>
    </location>
</feature>
<protein>
    <submittedName>
        <fullName evidence="2">Alpha/beta hydrolase</fullName>
    </submittedName>
</protein>
<dbReference type="EMBL" id="QUBR01000001">
    <property type="protein sequence ID" value="REK73169.1"/>
    <property type="molecule type" value="Genomic_DNA"/>
</dbReference>
<dbReference type="SUPFAM" id="SSF53474">
    <property type="entry name" value="alpha/beta-Hydrolases"/>
    <property type="match status" value="1"/>
</dbReference>
<evidence type="ECO:0000259" key="1">
    <source>
        <dbReference type="Pfam" id="PF12697"/>
    </source>
</evidence>
<dbReference type="AlphaFoldDB" id="A0A371PB62"/>
<evidence type="ECO:0000313" key="2">
    <source>
        <dbReference type="EMBL" id="REK73169.1"/>
    </source>
</evidence>
<evidence type="ECO:0000313" key="3">
    <source>
        <dbReference type="Proteomes" id="UP000265581"/>
    </source>
</evidence>
<name>A0A371PB62_9ACTN</name>
<dbReference type="InterPro" id="IPR029058">
    <property type="entry name" value="AB_hydrolase_fold"/>
</dbReference>
<keyword evidence="2" id="KW-0378">Hydrolase</keyword>
<sequence length="235" mass="24315">MTDREHAPGRRMLVRGAPDLGIVLLWHGRGVDSADWMLPLAERVAAGGALALAPDWSSETPDGGRTDLLTSVRHARDRATDAGLDPDRIVVAGWSLGGTAAASLAVHAKRLGIGLGRAVLIAPADGPGVVDGISGGPLPRTLPPGDGRCGVDVLYGERDTSTPPDQVSGLELRLRAAGWSTTLQAVDADHGEIVGCRYDARREVYRPSTQPQALAGADVVAGVITEAVSRASTSS</sequence>
<comment type="caution">
    <text evidence="2">The sequence shown here is derived from an EMBL/GenBank/DDBJ whole genome shotgun (WGS) entry which is preliminary data.</text>
</comment>
<accession>A0A371PB62</accession>
<gene>
    <name evidence="2" type="ORF">DX116_06235</name>
</gene>
<reference evidence="2 3" key="1">
    <citation type="submission" date="2018-08" db="EMBL/GenBank/DDBJ databases">
        <title>Aeromicrobium sp. M2KJ-4, whole genome shotgun sequence.</title>
        <authorList>
            <person name="Tuo L."/>
        </authorList>
    </citation>
    <scope>NUCLEOTIDE SEQUENCE [LARGE SCALE GENOMIC DNA]</scope>
    <source>
        <strain evidence="2 3">M2KJ-4</strain>
    </source>
</reference>
<keyword evidence="3" id="KW-1185">Reference proteome</keyword>
<dbReference type="Proteomes" id="UP000265581">
    <property type="component" value="Unassembled WGS sequence"/>
</dbReference>
<dbReference type="RefSeq" id="WP_119703282.1">
    <property type="nucleotide sequence ID" value="NZ_JBHSOI010000001.1"/>
</dbReference>
<dbReference type="Gene3D" id="3.40.50.1820">
    <property type="entry name" value="alpha/beta hydrolase"/>
    <property type="match status" value="1"/>
</dbReference>
<dbReference type="GO" id="GO:0016787">
    <property type="term" value="F:hydrolase activity"/>
    <property type="evidence" value="ECO:0007669"/>
    <property type="project" value="UniProtKB-KW"/>
</dbReference>